<evidence type="ECO:0000256" key="2">
    <source>
        <dbReference type="ARBA" id="ARBA00011044"/>
    </source>
</evidence>
<evidence type="ECO:0000256" key="3">
    <source>
        <dbReference type="ARBA" id="ARBA00022578"/>
    </source>
</evidence>
<feature type="domain" description="Probable transposase IS891/IS1136/IS1341" evidence="6">
    <location>
        <begin position="176"/>
        <end position="279"/>
    </location>
</feature>
<keyword evidence="3" id="KW-0815">Transposition</keyword>
<dbReference type="PANTHER" id="PTHR30405:SF26">
    <property type="entry name" value="TRANSPOSASE, PROBABLY IS605-TNPB FAMILY"/>
    <property type="match status" value="1"/>
</dbReference>
<keyword evidence="8" id="KW-0540">Nuclease</keyword>
<evidence type="ECO:0000256" key="4">
    <source>
        <dbReference type="ARBA" id="ARBA00023125"/>
    </source>
</evidence>
<dbReference type="Proteomes" id="UP001500962">
    <property type="component" value="Unassembled WGS sequence"/>
</dbReference>
<evidence type="ECO:0000256" key="5">
    <source>
        <dbReference type="ARBA" id="ARBA00023172"/>
    </source>
</evidence>
<reference evidence="8" key="1">
    <citation type="journal article" date="2014" name="Int. J. Syst. Evol. Microbiol.">
        <title>Complete genome sequence of Corynebacterium casei LMG S-19264T (=DSM 44701T), isolated from a smear-ripened cheese.</title>
        <authorList>
            <consortium name="US DOE Joint Genome Institute (JGI-PGF)"/>
            <person name="Walter F."/>
            <person name="Albersmeier A."/>
            <person name="Kalinowski J."/>
            <person name="Ruckert C."/>
        </authorList>
    </citation>
    <scope>NUCLEOTIDE SEQUENCE</scope>
    <source>
        <strain evidence="8">JCM 12289</strain>
    </source>
</reference>
<dbReference type="GO" id="GO:0003677">
    <property type="term" value="F:DNA binding"/>
    <property type="evidence" value="ECO:0007669"/>
    <property type="project" value="UniProtKB-KW"/>
</dbReference>
<dbReference type="PANTHER" id="PTHR30405">
    <property type="entry name" value="TRANSPOSASE"/>
    <property type="match status" value="1"/>
</dbReference>
<name>A0AAV3SEQ2_HALDO</name>
<keyword evidence="10" id="KW-1185">Reference proteome</keyword>
<dbReference type="RefSeq" id="WP_244702218.1">
    <property type="nucleotide sequence ID" value="NZ_BAAADN010000018.1"/>
</dbReference>
<reference evidence="9" key="2">
    <citation type="submission" date="2022-04" db="EMBL/GenBank/DDBJ databases">
        <title>Sequencing and genomic assembly of Halococcus dombrowskii.</title>
        <authorList>
            <person name="Lim S.W."/>
            <person name="MacLea K.S."/>
        </authorList>
    </citation>
    <scope>NUCLEOTIDE SEQUENCE</scope>
    <source>
        <strain evidence="9">H4</strain>
    </source>
</reference>
<dbReference type="Pfam" id="PF07282">
    <property type="entry name" value="Cas12f1-like_TNB"/>
    <property type="match status" value="1"/>
</dbReference>
<keyword evidence="8" id="KW-0378">Hydrolase</keyword>
<sequence>MEVRRTVPVKLDLSDSDADLLHETIDEFRWAANYVVDAAFDDEYAVTSKRKLHDRTYQQVREETRLHSNLVQAARSRAAESLQSVVAKWKRGKYASRPYFSSSFLEYDKRSATFNADYATLSTVDGRITAEYVLPDEDRDTPHAEYLFGDEYETTGATLHYRNGEFYLHVRTKADVEDPEPPENGTVLGVDLGVENIAVTSTGKFWSGNELNHWHREYEKRRASMQQRGTRYAHEAMQRVGRKETGRFEQMLHRIANGIVREARENGCSVVAFEDLTDIRERMAGAKRLHAWAFRRLFDYVTYKAERFGIDTEQVNPAYTSQRCSRIGCGFTVDANRPSQDTFECQSCGYEAHADYNAAKNIGLKYLRRSHRSSGGGAVVGLRLNTGMLNASGFTSAPCESVRAGVHGEGHAL</sequence>
<evidence type="ECO:0000313" key="10">
    <source>
        <dbReference type="Proteomes" id="UP000830542"/>
    </source>
</evidence>
<keyword evidence="8" id="KW-0255">Endonuclease</keyword>
<dbReference type="EMBL" id="BAAADN010000018">
    <property type="protein sequence ID" value="GAA0456230.1"/>
    <property type="molecule type" value="Genomic_DNA"/>
</dbReference>
<keyword evidence="4" id="KW-0238">DNA-binding</keyword>
<comment type="similarity">
    <text evidence="1">In the C-terminal section; belongs to the transposase 35 family.</text>
</comment>
<evidence type="ECO:0000259" key="6">
    <source>
        <dbReference type="Pfam" id="PF01385"/>
    </source>
</evidence>
<organism evidence="8 11">
    <name type="scientific">Halococcus dombrowskii</name>
    <dbReference type="NCBI Taxonomy" id="179637"/>
    <lineage>
        <taxon>Archaea</taxon>
        <taxon>Methanobacteriati</taxon>
        <taxon>Methanobacteriota</taxon>
        <taxon>Stenosarchaea group</taxon>
        <taxon>Halobacteria</taxon>
        <taxon>Halobacteriales</taxon>
        <taxon>Halococcaceae</taxon>
        <taxon>Halococcus</taxon>
    </lineage>
</organism>
<dbReference type="GeneID" id="71762964"/>
<dbReference type="InterPro" id="IPR010095">
    <property type="entry name" value="Cas12f1-like_TNB"/>
</dbReference>
<dbReference type="NCBIfam" id="NF040570">
    <property type="entry name" value="guided_TnpB"/>
    <property type="match status" value="1"/>
</dbReference>
<dbReference type="EMBL" id="CP095005">
    <property type="protein sequence ID" value="UOO95050.1"/>
    <property type="molecule type" value="Genomic_DNA"/>
</dbReference>
<dbReference type="NCBIfam" id="TIGR01766">
    <property type="entry name" value="IS200/IS605 family accessory protein TnpB-like domain"/>
    <property type="match status" value="1"/>
</dbReference>
<dbReference type="InterPro" id="IPR001959">
    <property type="entry name" value="Transposase"/>
</dbReference>
<feature type="domain" description="Cas12f1-like TNB" evidence="7">
    <location>
        <begin position="294"/>
        <end position="362"/>
    </location>
</feature>
<dbReference type="GO" id="GO:0006310">
    <property type="term" value="P:DNA recombination"/>
    <property type="evidence" value="ECO:0007669"/>
    <property type="project" value="UniProtKB-KW"/>
</dbReference>
<comment type="similarity">
    <text evidence="2">In the N-terminal section; belongs to the transposase 2 family.</text>
</comment>
<proteinExistence type="inferred from homology"/>
<dbReference type="Proteomes" id="UP000830542">
    <property type="component" value="Chromosome"/>
</dbReference>
<dbReference type="GO" id="GO:0032196">
    <property type="term" value="P:transposition"/>
    <property type="evidence" value="ECO:0007669"/>
    <property type="project" value="UniProtKB-KW"/>
</dbReference>
<evidence type="ECO:0000313" key="8">
    <source>
        <dbReference type="EMBL" id="GAA0456230.1"/>
    </source>
</evidence>
<dbReference type="GO" id="GO:0004519">
    <property type="term" value="F:endonuclease activity"/>
    <property type="evidence" value="ECO:0007669"/>
    <property type="project" value="UniProtKB-KW"/>
</dbReference>
<protein>
    <submittedName>
        <fullName evidence="8">RNA-guided endonuclease TnpB family protein</fullName>
    </submittedName>
    <submittedName>
        <fullName evidence="9">Transposase</fullName>
    </submittedName>
</protein>
<gene>
    <name evidence="8" type="ORF">GCM10008985_10240</name>
    <name evidence="9" type="ORF">MUK72_13910</name>
</gene>
<evidence type="ECO:0000313" key="11">
    <source>
        <dbReference type="Proteomes" id="UP001500962"/>
    </source>
</evidence>
<reference evidence="8" key="3">
    <citation type="submission" date="2023-12" db="EMBL/GenBank/DDBJ databases">
        <authorList>
            <person name="Sun Q."/>
            <person name="Inoue M."/>
        </authorList>
    </citation>
    <scope>NUCLEOTIDE SEQUENCE</scope>
    <source>
        <strain evidence="8">JCM 12289</strain>
    </source>
</reference>
<keyword evidence="5" id="KW-0233">DNA recombination</keyword>
<dbReference type="Pfam" id="PF01385">
    <property type="entry name" value="OrfB_IS605"/>
    <property type="match status" value="1"/>
</dbReference>
<evidence type="ECO:0000313" key="9">
    <source>
        <dbReference type="EMBL" id="UOO95050.1"/>
    </source>
</evidence>
<dbReference type="KEGG" id="hdo:MUK72_13910"/>
<evidence type="ECO:0000256" key="1">
    <source>
        <dbReference type="ARBA" id="ARBA00008761"/>
    </source>
</evidence>
<evidence type="ECO:0000259" key="7">
    <source>
        <dbReference type="Pfam" id="PF07282"/>
    </source>
</evidence>
<dbReference type="AlphaFoldDB" id="A0AAV3SEQ2"/>
<accession>A0AAV3SEQ2</accession>
<dbReference type="InterPro" id="IPR051399">
    <property type="entry name" value="RNA-guided_DNA_endo/Transpos"/>
</dbReference>